<evidence type="ECO:0000313" key="3">
    <source>
        <dbReference type="Proteomes" id="UP000830452"/>
    </source>
</evidence>
<sequence>MMVYQSLLILILMSRSRAWALKDDDQLIRESLARQHFSVSSVQDQIQVIPERGILLEPAGQYYSYSGYSLIPIIYTIPSVKLQGDNRTYCPSNRIIHPIYRSMVDRIYANIKPQRHSRAPKTKQSREKRFVPIILGGAALLGQIGYDLYNTGEVHSLQTVITDLQTSNSEIEARLAEVTDTSNIVIKDLRKISVIVGDNTASIVSLANKVACMEHDSSPEFRVILAQLADIPPEFMAAYDNMIAGRIVPELISMQNLQFTIESHPELRKSVYSRDPSLIYELGKAILVDVIYGEIPALKGVLFVPKILNQLPIPMYNIYTVNYQHKGTQFRVILPEKMVCRSATDCWELPTKQCINSMTKSICLQGHHRIPNKCISTLHQNNSLECDLLIGKADADPIIYQLGAGVFSGTLPDPIKGVDIVGESIVYKGTFEVERPRLFTIKDAPFLLINDDVYSTRMSGVQFNITLIYTDTAHVEISPPVDALRDWIPLEQIPVSWKSHMHAPVTTLSGISLAMGVITIITAVVIIFYILTSRKVKKQGPPLFIERRATVPLQEIPYLR</sequence>
<evidence type="ECO:0000313" key="2">
    <source>
        <dbReference type="EMBL" id="QPL15344.1"/>
    </source>
</evidence>
<accession>A0AAE7P409</accession>
<keyword evidence="1" id="KW-0812">Transmembrane</keyword>
<feature type="transmembrane region" description="Helical" evidence="1">
    <location>
        <begin position="508"/>
        <end position="531"/>
    </location>
</feature>
<dbReference type="EMBL" id="MW288203">
    <property type="protein sequence ID" value="QPL15344.1"/>
    <property type="molecule type" value="Viral_cRNA"/>
</dbReference>
<protein>
    <submittedName>
        <fullName evidence="2">Glycoprotein</fullName>
    </submittedName>
</protein>
<evidence type="ECO:0000256" key="1">
    <source>
        <dbReference type="SAM" id="Phobius"/>
    </source>
</evidence>
<keyword evidence="3" id="KW-1185">Reference proteome</keyword>
<keyword evidence="1" id="KW-0472">Membrane</keyword>
<name>A0AAE7P409_9MONO</name>
<proteinExistence type="predicted"/>
<reference evidence="2" key="1">
    <citation type="journal article" date="2019" name="PLoS Pathog.">
        <title>Re-assessing the diversity of negative strand RNA viruses in insects.</title>
        <authorList>
            <person name="Kafer S."/>
            <person name="Paraskevopoulou S."/>
            <person name="Zirkel F."/>
            <person name="Wieseke N."/>
            <person name="Donath A."/>
            <person name="Petersen M."/>
            <person name="Jones T.C."/>
            <person name="Liu S."/>
            <person name="Zhou X."/>
            <person name="Middendorf M."/>
            <person name="Junglen S."/>
            <person name="Misof B."/>
            <person name="Drosten C."/>
        </authorList>
    </citation>
    <scope>NUCLEOTIDE SEQUENCE</scope>
    <source>
        <strain evidence="2">OKIAV99</strain>
    </source>
</reference>
<organism evidence="2 3">
    <name type="scientific">Hymenopteran arli-related virus OKIAV99</name>
    <dbReference type="NCBI Taxonomy" id="2792566"/>
    <lineage>
        <taxon>Viruses</taxon>
        <taxon>Riboviria</taxon>
        <taxon>Orthornavirae</taxon>
        <taxon>Negarnaviricota</taxon>
        <taxon>Haploviricotina</taxon>
        <taxon>Monjiviricetes</taxon>
        <taxon>Mononegavirales</taxon>
        <taxon>Lispiviridae</taxon>
        <taxon>Phelinovirus</taxon>
        <taxon>Phelinovirus aphidis</taxon>
    </lineage>
</organism>
<dbReference type="GeneID" id="80539592"/>
<keyword evidence="1" id="KW-1133">Transmembrane helix</keyword>
<dbReference type="Proteomes" id="UP000830452">
    <property type="component" value="Segment"/>
</dbReference>
<reference evidence="2" key="2">
    <citation type="submission" date="2020-11" db="EMBL/GenBank/DDBJ databases">
        <authorList>
            <person name="Kafer S."/>
            <person name="Paraskevopoulou S."/>
            <person name="Zirkel F."/>
            <person name="Wieseke N."/>
            <person name="Donath A."/>
            <person name="Petersen M."/>
            <person name="Jones T.C."/>
            <person name="Liu S."/>
            <person name="Zhou X."/>
            <person name="Middendorf M."/>
            <person name="Junglen S."/>
            <person name="Misof B."/>
            <person name="Drosten C."/>
        </authorList>
    </citation>
    <scope>NUCLEOTIDE SEQUENCE</scope>
    <source>
        <strain evidence="2">OKIAV99</strain>
    </source>
</reference>
<dbReference type="KEGG" id="vg:80539592"/>
<dbReference type="RefSeq" id="YP_010800930.1">
    <property type="nucleotide sequence ID" value="NC_076921.1"/>
</dbReference>